<dbReference type="InterPro" id="IPR050529">
    <property type="entry name" value="CYP450_sterol_14alpha_dmase"/>
</dbReference>
<dbReference type="PROSITE" id="PS00086">
    <property type="entry name" value="CYTOCHROME_P450"/>
    <property type="match status" value="1"/>
</dbReference>
<comment type="similarity">
    <text evidence="3 11">Belongs to the cytochrome P450 family.</text>
</comment>
<dbReference type="InterPro" id="IPR002403">
    <property type="entry name" value="Cyt_P450_E_grp-IV"/>
</dbReference>
<proteinExistence type="inferred from homology"/>
<dbReference type="CDD" id="cd11042">
    <property type="entry name" value="CYP51-like"/>
    <property type="match status" value="1"/>
</dbReference>
<dbReference type="GO" id="GO:0005506">
    <property type="term" value="F:iron ion binding"/>
    <property type="evidence" value="ECO:0007669"/>
    <property type="project" value="InterPro"/>
</dbReference>
<comment type="cofactor">
    <cofactor evidence="1 10">
        <name>heme</name>
        <dbReference type="ChEBI" id="CHEBI:30413"/>
    </cofactor>
</comment>
<organism evidence="12 13">
    <name type="scientific">Taphrina deformans (strain PYCC 5710 / ATCC 11124 / CBS 356.35 / IMI 108563 / JCM 9778 / NBRC 8474)</name>
    <name type="common">Peach leaf curl fungus</name>
    <name type="synonym">Lalaria deformans</name>
    <dbReference type="NCBI Taxonomy" id="1097556"/>
    <lineage>
        <taxon>Eukaryota</taxon>
        <taxon>Fungi</taxon>
        <taxon>Dikarya</taxon>
        <taxon>Ascomycota</taxon>
        <taxon>Taphrinomycotina</taxon>
        <taxon>Taphrinomycetes</taxon>
        <taxon>Taphrinales</taxon>
        <taxon>Taphrinaceae</taxon>
        <taxon>Taphrina</taxon>
    </lineage>
</organism>
<evidence type="ECO:0000256" key="5">
    <source>
        <dbReference type="ARBA" id="ARBA00022723"/>
    </source>
</evidence>
<dbReference type="FunFam" id="1.10.630.10:FF:000033">
    <property type="entry name" value="14-alpha sterol demethylase"/>
    <property type="match status" value="1"/>
</dbReference>
<dbReference type="Gene3D" id="1.10.630.10">
    <property type="entry name" value="Cytochrome P450"/>
    <property type="match status" value="1"/>
</dbReference>
<evidence type="ECO:0000313" key="12">
    <source>
        <dbReference type="EMBL" id="CCG82098.1"/>
    </source>
</evidence>
<dbReference type="VEuPathDB" id="FungiDB:TAPDE_002036"/>
<evidence type="ECO:0000256" key="10">
    <source>
        <dbReference type="PIRSR" id="PIRSR602403-1"/>
    </source>
</evidence>
<comment type="subcellular location">
    <subcellularLocation>
        <location evidence="2">Membrane</location>
    </subcellularLocation>
</comment>
<comment type="caution">
    <text evidence="12">The sequence shown here is derived from an EMBL/GenBank/DDBJ whole genome shotgun (WGS) entry which is preliminary data.</text>
</comment>
<dbReference type="GO" id="GO:0020037">
    <property type="term" value="F:heme binding"/>
    <property type="evidence" value="ECO:0007669"/>
    <property type="project" value="InterPro"/>
</dbReference>
<keyword evidence="5 10" id="KW-0479">Metal-binding</keyword>
<dbReference type="Proteomes" id="UP000013776">
    <property type="component" value="Unassembled WGS sequence"/>
</dbReference>
<dbReference type="PANTHER" id="PTHR24304">
    <property type="entry name" value="CYTOCHROME P450 FAMILY 7"/>
    <property type="match status" value="1"/>
</dbReference>
<evidence type="ECO:0000256" key="3">
    <source>
        <dbReference type="ARBA" id="ARBA00010617"/>
    </source>
</evidence>
<keyword evidence="8 11" id="KW-0503">Monooxygenase</keyword>
<dbReference type="PRINTS" id="PR00385">
    <property type="entry name" value="P450"/>
</dbReference>
<evidence type="ECO:0000256" key="9">
    <source>
        <dbReference type="ARBA" id="ARBA00023136"/>
    </source>
</evidence>
<keyword evidence="4 10" id="KW-0349">Heme</keyword>
<dbReference type="EMBL" id="CAHR02000070">
    <property type="protein sequence ID" value="CCG82098.1"/>
    <property type="molecule type" value="Genomic_DNA"/>
</dbReference>
<dbReference type="PRINTS" id="PR00465">
    <property type="entry name" value="EP450IV"/>
</dbReference>
<evidence type="ECO:0000256" key="11">
    <source>
        <dbReference type="RuleBase" id="RU000461"/>
    </source>
</evidence>
<keyword evidence="7 10" id="KW-0408">Iron</keyword>
<reference evidence="12 13" key="1">
    <citation type="journal article" date="2013" name="MBio">
        <title>Genome sequencing of the plant pathogen Taphrina deformans, the causal agent of peach leaf curl.</title>
        <authorList>
            <person name="Cisse O.H."/>
            <person name="Almeida J.M.G.C.F."/>
            <person name="Fonseca A."/>
            <person name="Kumar A.A."/>
            <person name="Salojaervi J."/>
            <person name="Overmyer K."/>
            <person name="Hauser P.M."/>
            <person name="Pagni M."/>
        </authorList>
    </citation>
    <scope>NUCLEOTIDE SEQUENCE [LARGE SCALE GENOMIC DNA]</scope>
    <source>
        <strain evidence="13">PYCC 5710 / ATCC 11124 / CBS 356.35 / IMI 108563 / JCM 9778 / NBRC 8474</strain>
    </source>
</reference>
<dbReference type="InterPro" id="IPR001128">
    <property type="entry name" value="Cyt_P450"/>
</dbReference>
<dbReference type="STRING" id="1097556.R4X8Y5"/>
<feature type="binding site" description="axial binding residue" evidence="10">
    <location>
        <position position="460"/>
    </location>
    <ligand>
        <name>heme</name>
        <dbReference type="ChEBI" id="CHEBI:30413"/>
    </ligand>
    <ligandPart>
        <name>Fe</name>
        <dbReference type="ChEBI" id="CHEBI:18248"/>
    </ligandPart>
</feature>
<protein>
    <submittedName>
        <fullName evidence="12">Sterol 14alpha-demethylase</fullName>
    </submittedName>
</protein>
<dbReference type="eggNOG" id="KOG0684">
    <property type="taxonomic scope" value="Eukaryota"/>
</dbReference>
<dbReference type="SUPFAM" id="SSF48264">
    <property type="entry name" value="Cytochrome P450"/>
    <property type="match status" value="1"/>
</dbReference>
<keyword evidence="9" id="KW-0472">Membrane</keyword>
<dbReference type="InterPro" id="IPR017972">
    <property type="entry name" value="Cyt_P450_CS"/>
</dbReference>
<dbReference type="GO" id="GO:0004497">
    <property type="term" value="F:monooxygenase activity"/>
    <property type="evidence" value="ECO:0007669"/>
    <property type="project" value="UniProtKB-KW"/>
</dbReference>
<name>R4X8Y5_TAPDE</name>
<sequence length="518" mass="58389">MAIIDYLTKLNPFGDSPTTFIATWIAVFWAWHIVSQFLPSDSSKPPVVFHVFPFIGSTVTYGMAPYEFFAKQRSIHGDTFTFILLGRRITVFLGPAGNDFVFNGKLAYINAEDAYTPLTTPVFGKEVVYDVPNHVLMEQKKFVKFGMSIENFKKYVPLIVDEVKQYINTSPAFGAGKLDHGETPLMKAMPEITIFTASRTLQGQEVRDGFDASFADLYHDLDKGFTPINFLAPWLPLPANRKRDKAQRKMAQTYSAIVEKRRATGEDPAQDMIWNLMNQTYKDGRALNDTEIAGIMIALLMAGQHTSAATSAWILLHLAEQNGLVERLFEEQKSVIGTDKDGKLKDLDYEHLKDLPLLNYCIRETLRMHPPLHSIMRKVTKDLPIPNSKWHVPKGHYVMAAPGASAMDAEFFPAPDAFQPERWFNKKDTEDTEKIDYGYGLVSKGAASPYLPFGAGRHRCIGEQFAYLQLGTIISTFVRELEFKLPQGHKVAEQDFTSMVVLPMAPASIEWKKRAVQA</sequence>
<dbReference type="OrthoDB" id="1055148at2759"/>
<evidence type="ECO:0000256" key="2">
    <source>
        <dbReference type="ARBA" id="ARBA00004370"/>
    </source>
</evidence>
<accession>R4X8Y5</accession>
<evidence type="ECO:0000256" key="6">
    <source>
        <dbReference type="ARBA" id="ARBA00023002"/>
    </source>
</evidence>
<dbReference type="GO" id="GO:0016020">
    <property type="term" value="C:membrane"/>
    <property type="evidence" value="ECO:0007669"/>
    <property type="project" value="UniProtKB-SubCell"/>
</dbReference>
<evidence type="ECO:0000256" key="8">
    <source>
        <dbReference type="ARBA" id="ARBA00023033"/>
    </source>
</evidence>
<dbReference type="PANTHER" id="PTHR24304:SF2">
    <property type="entry name" value="24-HYDROXYCHOLESTEROL 7-ALPHA-HYDROXYLASE"/>
    <property type="match status" value="1"/>
</dbReference>
<dbReference type="InterPro" id="IPR036396">
    <property type="entry name" value="Cyt_P450_sf"/>
</dbReference>
<dbReference type="GO" id="GO:0016705">
    <property type="term" value="F:oxidoreductase activity, acting on paired donors, with incorporation or reduction of molecular oxygen"/>
    <property type="evidence" value="ECO:0007669"/>
    <property type="project" value="InterPro"/>
</dbReference>
<gene>
    <name evidence="12" type="ORF">TAPDE_002036</name>
</gene>
<keyword evidence="13" id="KW-1185">Reference proteome</keyword>
<dbReference type="AlphaFoldDB" id="R4X8Y5"/>
<dbReference type="Pfam" id="PF00067">
    <property type="entry name" value="p450"/>
    <property type="match status" value="1"/>
</dbReference>
<evidence type="ECO:0000256" key="7">
    <source>
        <dbReference type="ARBA" id="ARBA00023004"/>
    </source>
</evidence>
<evidence type="ECO:0000256" key="1">
    <source>
        <dbReference type="ARBA" id="ARBA00001971"/>
    </source>
</evidence>
<keyword evidence="6 11" id="KW-0560">Oxidoreductase</keyword>
<evidence type="ECO:0000256" key="4">
    <source>
        <dbReference type="ARBA" id="ARBA00022617"/>
    </source>
</evidence>
<evidence type="ECO:0000313" key="13">
    <source>
        <dbReference type="Proteomes" id="UP000013776"/>
    </source>
</evidence>